<comment type="caution">
    <text evidence="1">The sequence shown here is derived from an EMBL/GenBank/DDBJ whole genome shotgun (WGS) entry which is preliminary data.</text>
</comment>
<dbReference type="Proteomes" id="UP000823388">
    <property type="component" value="Chromosome 3N"/>
</dbReference>
<dbReference type="AlphaFoldDB" id="A0A8T0UGU6"/>
<sequence>MQAYPSMHPSPMATPLSISPHMETKLWARPTRAARARPVSSRACLVSGAGSPSAINVEDEAQIRQIQCQPNARTSGKAKNKTQGWGWYPANPRKLCNLDSARTSANPRFGALLNANGRLEAATPRA</sequence>
<accession>A0A8T0UGU6</accession>
<gene>
    <name evidence="1" type="ORF">PVAP13_3NG317700</name>
</gene>
<evidence type="ECO:0000313" key="1">
    <source>
        <dbReference type="EMBL" id="KAG2621587.1"/>
    </source>
</evidence>
<proteinExistence type="predicted"/>
<name>A0A8T0UGU6_PANVG</name>
<reference evidence="1" key="1">
    <citation type="submission" date="2020-05" db="EMBL/GenBank/DDBJ databases">
        <title>WGS assembly of Panicum virgatum.</title>
        <authorList>
            <person name="Lovell J.T."/>
            <person name="Jenkins J."/>
            <person name="Shu S."/>
            <person name="Juenger T.E."/>
            <person name="Schmutz J."/>
        </authorList>
    </citation>
    <scope>NUCLEOTIDE SEQUENCE</scope>
    <source>
        <strain evidence="1">AP13</strain>
    </source>
</reference>
<evidence type="ECO:0000313" key="2">
    <source>
        <dbReference type="Proteomes" id="UP000823388"/>
    </source>
</evidence>
<protein>
    <submittedName>
        <fullName evidence="1">Uncharacterized protein</fullName>
    </submittedName>
</protein>
<organism evidence="1 2">
    <name type="scientific">Panicum virgatum</name>
    <name type="common">Blackwell switchgrass</name>
    <dbReference type="NCBI Taxonomy" id="38727"/>
    <lineage>
        <taxon>Eukaryota</taxon>
        <taxon>Viridiplantae</taxon>
        <taxon>Streptophyta</taxon>
        <taxon>Embryophyta</taxon>
        <taxon>Tracheophyta</taxon>
        <taxon>Spermatophyta</taxon>
        <taxon>Magnoliopsida</taxon>
        <taxon>Liliopsida</taxon>
        <taxon>Poales</taxon>
        <taxon>Poaceae</taxon>
        <taxon>PACMAD clade</taxon>
        <taxon>Panicoideae</taxon>
        <taxon>Panicodae</taxon>
        <taxon>Paniceae</taxon>
        <taxon>Panicinae</taxon>
        <taxon>Panicum</taxon>
        <taxon>Panicum sect. Hiantes</taxon>
    </lineage>
</organism>
<dbReference type="EMBL" id="CM029042">
    <property type="protein sequence ID" value="KAG2621587.1"/>
    <property type="molecule type" value="Genomic_DNA"/>
</dbReference>
<keyword evidence="2" id="KW-1185">Reference proteome</keyword>